<organism evidence="1 2">
    <name type="scientific">Bradymonas sediminis</name>
    <dbReference type="NCBI Taxonomy" id="1548548"/>
    <lineage>
        <taxon>Bacteria</taxon>
        <taxon>Deltaproteobacteria</taxon>
        <taxon>Bradymonadales</taxon>
        <taxon>Bradymonadaceae</taxon>
        <taxon>Bradymonas</taxon>
    </lineage>
</organism>
<gene>
    <name evidence="1" type="ORF">DN745_05740</name>
</gene>
<dbReference type="AlphaFoldDB" id="A0A2Z4FIK9"/>
<name>A0A2Z4FIK9_9DELT</name>
<protein>
    <submittedName>
        <fullName evidence="1">Uncharacterized protein</fullName>
    </submittedName>
</protein>
<dbReference type="Proteomes" id="UP000249799">
    <property type="component" value="Chromosome"/>
</dbReference>
<dbReference type="RefSeq" id="WP_111332915.1">
    <property type="nucleotide sequence ID" value="NZ_CP030032.1"/>
</dbReference>
<accession>A0A2Z4FIK9</accession>
<dbReference type="EMBL" id="CP030032">
    <property type="protein sequence ID" value="AWV88867.1"/>
    <property type="molecule type" value="Genomic_DNA"/>
</dbReference>
<sequence>MSTKIAELQERWEAAWPEALKMWGSLFVLPKPTWQLTEQDKLDAGFELAIWGKPTSSWSREPLAEAFEGALGVIRLSDGSVAINLGRITDYGLEDNAPEILAHLIGHHFYVPGNRVDNARLMANILDGLLSTRGGALAGVTANLYADLLVNDRLVRKFGMNMVGVFEKMIARDGPPTQPIWKLYFRAYEVLWDLSPGTLAGADVSPEVNVDAILIARLIRHYHENWVEGGGAFAALLFEYIFGLSSSEIAGAPSIMAMFDCLDAGRGADIPQGLARHTRSEIAGIAHPRRDPRLGGFAQLPTPNAYDVWESGVVDPANPPVDYEGEGNTDARGTYRSLEAYFEVMKSALAYDEIWGHWGNFEAKRRLIVQYYKERARPYIVRFGQGDSGEDLARRRCPADLYLGIDSSQAMPSPQHQLSHPILAGMVVLDAALEAGAKIMSVSSSEPKVPGSSSEYWMSDGFGQDEAQHQRVLSIFGGGGYAFGVLRLKETFVDGPRREDPCHILIFTNERFFQMLDETPQGWEIAQAAAQRAGGGATCVLTVSEGADYAAELARLRKVGWVPHLAGETKEMIAIARQFSRTHYLNASRSR</sequence>
<evidence type="ECO:0000313" key="2">
    <source>
        <dbReference type="Proteomes" id="UP000249799"/>
    </source>
</evidence>
<dbReference type="OrthoDB" id="974562at2"/>
<dbReference type="KEGG" id="bsed:DN745_05740"/>
<keyword evidence="2" id="KW-1185">Reference proteome</keyword>
<evidence type="ECO:0000313" key="1">
    <source>
        <dbReference type="EMBL" id="AWV88867.1"/>
    </source>
</evidence>
<reference evidence="1 2" key="1">
    <citation type="submission" date="2018-06" db="EMBL/GenBank/DDBJ databases">
        <title>Lujinxingia sediminis gen. nov. sp. nov., a new facultative anaerobic member of the class Deltaproteobacteria, and proposal of Lujinxingaceae fam. nov.</title>
        <authorList>
            <person name="Guo L.-Y."/>
            <person name="Li C.-M."/>
            <person name="Wang S."/>
            <person name="Du Z.-J."/>
        </authorList>
    </citation>
    <scope>NUCLEOTIDE SEQUENCE [LARGE SCALE GENOMIC DNA]</scope>
    <source>
        <strain evidence="1 2">FA350</strain>
    </source>
</reference>
<proteinExistence type="predicted"/>